<feature type="transmembrane region" description="Helical" evidence="1">
    <location>
        <begin position="73"/>
        <end position="92"/>
    </location>
</feature>
<protein>
    <submittedName>
        <fullName evidence="2">Uncharacterized protein</fullName>
    </submittedName>
</protein>
<reference evidence="2 3" key="1">
    <citation type="journal article" date="2021" name="Elife">
        <title>Chloroplast acquisition without the gene transfer in kleptoplastic sea slugs, Plakobranchus ocellatus.</title>
        <authorList>
            <person name="Maeda T."/>
            <person name="Takahashi S."/>
            <person name="Yoshida T."/>
            <person name="Shimamura S."/>
            <person name="Takaki Y."/>
            <person name="Nagai Y."/>
            <person name="Toyoda A."/>
            <person name="Suzuki Y."/>
            <person name="Arimoto A."/>
            <person name="Ishii H."/>
            <person name="Satoh N."/>
            <person name="Nishiyama T."/>
            <person name="Hasebe M."/>
            <person name="Maruyama T."/>
            <person name="Minagawa J."/>
            <person name="Obokata J."/>
            <person name="Shigenobu S."/>
        </authorList>
    </citation>
    <scope>NUCLEOTIDE SEQUENCE [LARGE SCALE GENOMIC DNA]</scope>
</reference>
<sequence>MSAYEDQHLGDEDLLIPMWLTRLGADSIDLLVLNSSDGGVVSTEQVILMDLNGSDLNDFSDSGDFDNPFDYPFVKFGFICLYSAVFLVCTIGEYT</sequence>
<gene>
    <name evidence="2" type="ORF">PoB_003125700</name>
</gene>
<keyword evidence="1" id="KW-0812">Transmembrane</keyword>
<keyword evidence="3" id="KW-1185">Reference proteome</keyword>
<evidence type="ECO:0000313" key="2">
    <source>
        <dbReference type="EMBL" id="GFO04752.1"/>
    </source>
</evidence>
<evidence type="ECO:0000256" key="1">
    <source>
        <dbReference type="SAM" id="Phobius"/>
    </source>
</evidence>
<accession>A0AAV4ACU5</accession>
<dbReference type="Proteomes" id="UP000735302">
    <property type="component" value="Unassembled WGS sequence"/>
</dbReference>
<keyword evidence="1" id="KW-0472">Membrane</keyword>
<dbReference type="AlphaFoldDB" id="A0AAV4ACU5"/>
<comment type="caution">
    <text evidence="2">The sequence shown here is derived from an EMBL/GenBank/DDBJ whole genome shotgun (WGS) entry which is preliminary data.</text>
</comment>
<organism evidence="2 3">
    <name type="scientific">Plakobranchus ocellatus</name>
    <dbReference type="NCBI Taxonomy" id="259542"/>
    <lineage>
        <taxon>Eukaryota</taxon>
        <taxon>Metazoa</taxon>
        <taxon>Spiralia</taxon>
        <taxon>Lophotrochozoa</taxon>
        <taxon>Mollusca</taxon>
        <taxon>Gastropoda</taxon>
        <taxon>Heterobranchia</taxon>
        <taxon>Euthyneura</taxon>
        <taxon>Panpulmonata</taxon>
        <taxon>Sacoglossa</taxon>
        <taxon>Placobranchoidea</taxon>
        <taxon>Plakobranchidae</taxon>
        <taxon>Plakobranchus</taxon>
    </lineage>
</organism>
<evidence type="ECO:0000313" key="3">
    <source>
        <dbReference type="Proteomes" id="UP000735302"/>
    </source>
</evidence>
<keyword evidence="1" id="KW-1133">Transmembrane helix</keyword>
<dbReference type="EMBL" id="BLXT01003741">
    <property type="protein sequence ID" value="GFO04752.1"/>
    <property type="molecule type" value="Genomic_DNA"/>
</dbReference>
<name>A0AAV4ACU5_9GAST</name>
<proteinExistence type="predicted"/>